<protein>
    <submittedName>
        <fullName evidence="1">Uncharacterized protein</fullName>
    </submittedName>
</protein>
<organism evidence="1 2">
    <name type="scientific">Elysia crispata</name>
    <name type="common">lettuce slug</name>
    <dbReference type="NCBI Taxonomy" id="231223"/>
    <lineage>
        <taxon>Eukaryota</taxon>
        <taxon>Metazoa</taxon>
        <taxon>Spiralia</taxon>
        <taxon>Lophotrochozoa</taxon>
        <taxon>Mollusca</taxon>
        <taxon>Gastropoda</taxon>
        <taxon>Heterobranchia</taxon>
        <taxon>Euthyneura</taxon>
        <taxon>Panpulmonata</taxon>
        <taxon>Sacoglossa</taxon>
        <taxon>Placobranchoidea</taxon>
        <taxon>Plakobranchidae</taxon>
        <taxon>Elysia</taxon>
    </lineage>
</organism>
<comment type="caution">
    <text evidence="1">The sequence shown here is derived from an EMBL/GenBank/DDBJ whole genome shotgun (WGS) entry which is preliminary data.</text>
</comment>
<accession>A0AAE0XWM1</accession>
<dbReference type="Proteomes" id="UP001283361">
    <property type="component" value="Unassembled WGS sequence"/>
</dbReference>
<dbReference type="AlphaFoldDB" id="A0AAE0XWM1"/>
<reference evidence="1" key="1">
    <citation type="journal article" date="2023" name="G3 (Bethesda)">
        <title>A reference genome for the long-term kleptoplast-retaining sea slug Elysia crispata morphotype clarki.</title>
        <authorList>
            <person name="Eastman K.E."/>
            <person name="Pendleton A.L."/>
            <person name="Shaikh M.A."/>
            <person name="Suttiyut T."/>
            <person name="Ogas R."/>
            <person name="Tomko P."/>
            <person name="Gavelis G."/>
            <person name="Widhalm J.R."/>
            <person name="Wisecaver J.H."/>
        </authorList>
    </citation>
    <scope>NUCLEOTIDE SEQUENCE</scope>
    <source>
        <strain evidence="1">ECLA1</strain>
    </source>
</reference>
<keyword evidence="2" id="KW-1185">Reference proteome</keyword>
<dbReference type="EMBL" id="JAWDGP010007400">
    <property type="protein sequence ID" value="KAK3721223.1"/>
    <property type="molecule type" value="Genomic_DNA"/>
</dbReference>
<evidence type="ECO:0000313" key="1">
    <source>
        <dbReference type="EMBL" id="KAK3721223.1"/>
    </source>
</evidence>
<sequence>MILFSDVSNNVTNEDEPIPAVLTLDRRLTSYKPRHMHDTQHNTAQQAGAITPVAGTRGAARLNLCGSCFGRRSKPKGGDRSSTKLSNHKFLWRAENGDIIYFKLSFSSPPTLILSHVTQSPRSQHNYSVSRNTRTCHTRRGSLGPARRYPSLTPPPFSGRSESSCCTDCSRLWACPVFPPAAVRTALECGLVPSTAPPPAVRTALECGLVLSTPHPPAAVRTALDCCTDCSIVWACPVYPPPPAVRTALECGLVPSTPTCCTDCSRVWASPVYPPQLLYGLLYSLLYGLLYNVGLSHLPPAAVRTALECGLVPSTPPPAAVRTALYCGLVPSTPPPAAVRTALECGLVPSTPPHLLYGLLYNVGLSRRPPPDAVRTAL</sequence>
<proteinExistence type="predicted"/>
<name>A0AAE0XWM1_9GAST</name>
<evidence type="ECO:0000313" key="2">
    <source>
        <dbReference type="Proteomes" id="UP001283361"/>
    </source>
</evidence>
<gene>
    <name evidence="1" type="ORF">RRG08_044231</name>
</gene>